<feature type="region of interest" description="Disordered" evidence="1">
    <location>
        <begin position="635"/>
        <end position="1064"/>
    </location>
</feature>
<gene>
    <name evidence="2" type="ORF">PFL1_03312</name>
</gene>
<feature type="compositionally biased region" description="Polar residues" evidence="1">
    <location>
        <begin position="902"/>
        <end position="915"/>
    </location>
</feature>
<feature type="compositionally biased region" description="Polar residues" evidence="1">
    <location>
        <begin position="315"/>
        <end position="331"/>
    </location>
</feature>
<dbReference type="RefSeq" id="XP_007879020.1">
    <property type="nucleotide sequence ID" value="XM_007880829.1"/>
</dbReference>
<dbReference type="HOGENOM" id="CLU_260029_0_0_1"/>
<evidence type="ECO:0000256" key="1">
    <source>
        <dbReference type="SAM" id="MobiDB-lite"/>
    </source>
</evidence>
<feature type="compositionally biased region" description="Low complexity" evidence="1">
    <location>
        <begin position="382"/>
        <end position="397"/>
    </location>
</feature>
<dbReference type="GeneID" id="19317422"/>
<feature type="compositionally biased region" description="Basic and acidic residues" evidence="1">
    <location>
        <begin position="111"/>
        <end position="120"/>
    </location>
</feature>
<feature type="compositionally biased region" description="Low complexity" evidence="1">
    <location>
        <begin position="941"/>
        <end position="970"/>
    </location>
</feature>
<feature type="compositionally biased region" description="Basic and acidic residues" evidence="1">
    <location>
        <begin position="1109"/>
        <end position="1118"/>
    </location>
</feature>
<feature type="region of interest" description="Disordered" evidence="1">
    <location>
        <begin position="1099"/>
        <end position="1319"/>
    </location>
</feature>
<dbReference type="OrthoDB" id="2554418at2759"/>
<feature type="compositionally biased region" description="Polar residues" evidence="1">
    <location>
        <begin position="794"/>
        <end position="824"/>
    </location>
</feature>
<sequence>MSAPAAAMAGDTEATATTSLAPCTSIDKTQPPLPPSTVQDMPDADKPSVRRSTSSNLGRGLLKRLASHSSSRSKGDDNPSRLSGENKTAAGNTDRRASQPPPSAASHHRLTKAELAELSRPRGKYKSGVRWDQYDVPEPFMEVSASAAAQEGSAALQEGLVANAMLSSASTAAAQAYAENRVLAEPIFSTVSGAASPPAEADARNAVGVPSVDQTLAAVTQSGVTAGILSERTSPAPAAQRSPSTKAGDPISATGTTTSSQRASPDQQLVSEAAQRVLAAARKQARIAQSKQGLSVPASPLTQHAPNLSAADKNVVSQEPSSSTAAPTNSGDHLAAAHLSADEQVAVKPGRGKSLIGTIKDKGGRKPRSRKNSLSSRPNDGASVSSSPEPNASSPPNTIGRRRRFNDTRDLDLLAYELAAEALASGLPQPPFARGSRSGSSTPRSLGHGHGSSDDRRRSFHSVGSGSEHTSNTSQASLANLMMQPMTQINPVQRSREASFSGLSAPSTNGTPSHSVPASPPLMPSDAMRPDRNGFSAPSPYLNQAANLMPADMLTGLGGSPYPSLSSRKARDPLDGIDNLDPFGIPLVHESPFDATSAYANRTNVYHTPTQVAHARGRVGAANERRSVLQMKLHDPETELQGLTKVPKGKKLTPFGSRAGSRASSRAPSPSASDTNLRATAAAQADTPAAKRKVAQAAKPSGVSSPRSRMPSVADMDRHSANNRPSFDNKAASAVVPRHTSPAESESQVATPRAEAPPPPPIDARSGTNSQLSNEAHPELEGRSTELQPISALSVPTNVNGSKPRSQSGATSNLPPPSKSSNRLSGIFGFGRKKKEDPAPPQLPLAPPQADAAKQMSKATASARSADTEETGDVVVMPSEQGSLPPRAEPPTFSHLRVDAGTSASRSLPTATSGEATPEVQGITMPSAPEDEARSQSAVESVPSSLLAPAPVPPRLSSASKPSSATASSSERLEAGRMSESSSRNVTTKAQKEDDKNGGYNLNASAASKPSDSAGGGNVRRFLRRLSSFGASSARTSDGSSAAKKNSAKANFPDASTMPKLDREQLVKAGIIPAPPTSDVTGADAAVPKHDAVLAASLAAVHSNDTDPSTDRREREGLLDAQRPRPSNANAKPVEAMLRNPDDASLPTETRAGPAPPVYEPAALSDGIQAAAEQQEATLMPSAPDAAPSMASEQVERAVAINSSMAKAGFGTRSATVFRQPPSDEQLRTEAATSQLPTDELEARMHQLAPPSARSDSRTPSLEVPTLLDNETPPPLQPGEVITPASSAGSLVPAQAADEATPNKPTYRSEPSTTASAVW</sequence>
<reference evidence="2 3" key="1">
    <citation type="journal article" date="2013" name="Plant Cell">
        <title>The transition from a phytopathogenic smut ancestor to an anamorphic biocontrol agent deciphered by comparative whole-genome analysis.</title>
        <authorList>
            <person name="Lefebvre F."/>
            <person name="Joly D.L."/>
            <person name="Labbe C."/>
            <person name="Teichmann B."/>
            <person name="Linning R."/>
            <person name="Belzile F."/>
            <person name="Bakkeren G."/>
            <person name="Belanger R.R."/>
        </authorList>
    </citation>
    <scope>NUCLEOTIDE SEQUENCE [LARGE SCALE GENOMIC DNA]</scope>
    <source>
        <strain evidence="2 3">PF-1</strain>
    </source>
</reference>
<feature type="compositionally biased region" description="Low complexity" evidence="1">
    <location>
        <begin position="1040"/>
        <end position="1051"/>
    </location>
</feature>
<evidence type="ECO:0000313" key="3">
    <source>
        <dbReference type="Proteomes" id="UP000053664"/>
    </source>
</evidence>
<dbReference type="Proteomes" id="UP000053664">
    <property type="component" value="Unassembled WGS sequence"/>
</dbReference>
<feature type="region of interest" description="Disordered" evidence="1">
    <location>
        <begin position="285"/>
        <end position="404"/>
    </location>
</feature>
<feature type="region of interest" description="Disordered" evidence="1">
    <location>
        <begin position="1"/>
        <end position="130"/>
    </location>
</feature>
<feature type="compositionally biased region" description="Polar residues" evidence="1">
    <location>
        <begin position="501"/>
        <end position="516"/>
    </location>
</feature>
<evidence type="ECO:0000313" key="2">
    <source>
        <dbReference type="EMBL" id="EPQ29022.1"/>
    </source>
</evidence>
<name>A0A061H844_9BASI</name>
<feature type="region of interest" description="Disordered" evidence="1">
    <location>
        <begin position="427"/>
        <end position="473"/>
    </location>
</feature>
<feature type="compositionally biased region" description="Low complexity" evidence="1">
    <location>
        <begin position="1"/>
        <end position="18"/>
    </location>
</feature>
<protein>
    <submittedName>
        <fullName evidence="2">Uncharacterized protein</fullName>
    </submittedName>
</protein>
<feature type="region of interest" description="Disordered" evidence="1">
    <location>
        <begin position="492"/>
        <end position="540"/>
    </location>
</feature>
<proteinExistence type="predicted"/>
<feature type="region of interest" description="Disordered" evidence="1">
    <location>
        <begin position="228"/>
        <end position="270"/>
    </location>
</feature>
<feature type="compositionally biased region" description="Polar residues" evidence="1">
    <location>
        <begin position="1000"/>
        <end position="1011"/>
    </location>
</feature>
<dbReference type="KEGG" id="pfp:PFL1_03312"/>
<feature type="compositionally biased region" description="Low complexity" evidence="1">
    <location>
        <begin position="1180"/>
        <end position="1192"/>
    </location>
</feature>
<accession>A0A061H844</accession>
<feature type="compositionally biased region" description="Polar residues" evidence="1">
    <location>
        <begin position="1029"/>
        <end position="1039"/>
    </location>
</feature>
<dbReference type="eggNOG" id="ENOG502TM82">
    <property type="taxonomic scope" value="Eukaryota"/>
</dbReference>
<feature type="compositionally biased region" description="Polar residues" evidence="1">
    <location>
        <begin position="80"/>
        <end position="91"/>
    </location>
</feature>
<feature type="compositionally biased region" description="Polar residues" evidence="1">
    <location>
        <begin position="979"/>
        <end position="989"/>
    </location>
</feature>
<feature type="compositionally biased region" description="Polar residues" evidence="1">
    <location>
        <begin position="462"/>
        <end position="473"/>
    </location>
</feature>
<feature type="compositionally biased region" description="Polar residues" evidence="1">
    <location>
        <begin position="1303"/>
        <end position="1319"/>
    </location>
</feature>
<dbReference type="EMBL" id="KE361632">
    <property type="protein sequence ID" value="EPQ29022.1"/>
    <property type="molecule type" value="Genomic_DNA"/>
</dbReference>
<organism evidence="2 3">
    <name type="scientific">Pseudozyma flocculosa PF-1</name>
    <dbReference type="NCBI Taxonomy" id="1277687"/>
    <lineage>
        <taxon>Eukaryota</taxon>
        <taxon>Fungi</taxon>
        <taxon>Dikarya</taxon>
        <taxon>Basidiomycota</taxon>
        <taxon>Ustilaginomycotina</taxon>
        <taxon>Ustilaginomycetes</taxon>
        <taxon>Ustilaginales</taxon>
        <taxon>Ustilaginaceae</taxon>
        <taxon>Pseudozyma</taxon>
    </lineage>
</organism>
<feature type="compositionally biased region" description="Polar residues" evidence="1">
    <location>
        <begin position="19"/>
        <end position="28"/>
    </location>
</feature>
<feature type="compositionally biased region" description="Low complexity" evidence="1">
    <location>
        <begin position="434"/>
        <end position="446"/>
    </location>
</feature>
<feature type="compositionally biased region" description="Low complexity" evidence="1">
    <location>
        <begin position="656"/>
        <end position="688"/>
    </location>
</feature>
<feature type="compositionally biased region" description="Polar residues" evidence="1">
    <location>
        <begin position="253"/>
        <end position="270"/>
    </location>
</feature>